<feature type="chain" id="PRO_5026862220" evidence="1">
    <location>
        <begin position="24"/>
        <end position="237"/>
    </location>
</feature>
<dbReference type="RefSeq" id="WP_154487216.1">
    <property type="nucleotide sequence ID" value="NZ_VULN01000001.1"/>
</dbReference>
<proteinExistence type="predicted"/>
<feature type="signal peptide" evidence="1">
    <location>
        <begin position="1"/>
        <end position="23"/>
    </location>
</feature>
<name>A0A6N7VXU1_ACIFE</name>
<gene>
    <name evidence="2" type="ORF">FX155_00010</name>
</gene>
<reference evidence="2 3" key="1">
    <citation type="submission" date="2019-08" db="EMBL/GenBank/DDBJ databases">
        <title>In-depth cultivation of the pig gut microbiome towards novel bacterial diversity and tailored functional studies.</title>
        <authorList>
            <person name="Wylensek D."/>
            <person name="Hitch T.C.A."/>
            <person name="Clavel T."/>
        </authorList>
    </citation>
    <scope>NUCLEOTIDE SEQUENCE [LARGE SCALE GENOMIC DNA]</scope>
    <source>
        <strain evidence="2 3">WCA-389-WT-5B</strain>
    </source>
</reference>
<accession>A0A6N7VXU1</accession>
<sequence length="237" mass="26977">MAFFKTFAAVLLSCSFLLPAALAAAPSYLSQRQAAERARETFLMKGTDGGSYRIYVVGENEAFLGGKYFWAKNEQEQNYKGNYSLYMARLGSKEMALRQPVELHHNRPIIVNPVDPSRNGFYVAKGIRRQPDILVLTQRESGGGGFGAETYFIRNGQLQQLWYLRPNGRIGKKVFIGFKKLHYQNDGTFAVPTWTNRKPGGHFIIVYRLNIPRMLLEQIRVEKVLPTRGNTHLRTDV</sequence>
<dbReference type="EMBL" id="VULN01000001">
    <property type="protein sequence ID" value="MSS81012.1"/>
    <property type="molecule type" value="Genomic_DNA"/>
</dbReference>
<evidence type="ECO:0000313" key="3">
    <source>
        <dbReference type="Proteomes" id="UP000441455"/>
    </source>
</evidence>
<comment type="caution">
    <text evidence="2">The sequence shown here is derived from an EMBL/GenBank/DDBJ whole genome shotgun (WGS) entry which is preliminary data.</text>
</comment>
<evidence type="ECO:0000313" key="2">
    <source>
        <dbReference type="EMBL" id="MSS81012.1"/>
    </source>
</evidence>
<organism evidence="2 3">
    <name type="scientific">Acidaminococcus fermentans</name>
    <dbReference type="NCBI Taxonomy" id="905"/>
    <lineage>
        <taxon>Bacteria</taxon>
        <taxon>Bacillati</taxon>
        <taxon>Bacillota</taxon>
        <taxon>Negativicutes</taxon>
        <taxon>Acidaminococcales</taxon>
        <taxon>Acidaminococcaceae</taxon>
        <taxon>Acidaminococcus</taxon>
    </lineage>
</organism>
<keyword evidence="1" id="KW-0732">Signal</keyword>
<protein>
    <submittedName>
        <fullName evidence="2">Uncharacterized protein</fullName>
    </submittedName>
</protein>
<dbReference type="AlphaFoldDB" id="A0A6N7VXU1"/>
<dbReference type="Proteomes" id="UP000441455">
    <property type="component" value="Unassembled WGS sequence"/>
</dbReference>
<evidence type="ECO:0000256" key="1">
    <source>
        <dbReference type="SAM" id="SignalP"/>
    </source>
</evidence>